<feature type="transmembrane region" description="Helical" evidence="10">
    <location>
        <begin position="441"/>
        <end position="463"/>
    </location>
</feature>
<organism evidence="12 13">
    <name type="scientific">Penicillium expansum</name>
    <name type="common">Blue mold rot fungus</name>
    <dbReference type="NCBI Taxonomy" id="27334"/>
    <lineage>
        <taxon>Eukaryota</taxon>
        <taxon>Fungi</taxon>
        <taxon>Dikarya</taxon>
        <taxon>Ascomycota</taxon>
        <taxon>Pezizomycotina</taxon>
        <taxon>Eurotiomycetes</taxon>
        <taxon>Eurotiomycetidae</taxon>
        <taxon>Eurotiales</taxon>
        <taxon>Aspergillaceae</taxon>
        <taxon>Penicillium</taxon>
    </lineage>
</organism>
<evidence type="ECO:0000256" key="9">
    <source>
        <dbReference type="ARBA" id="ARBA00023136"/>
    </source>
</evidence>
<dbReference type="GO" id="GO:0005741">
    <property type="term" value="C:mitochondrial outer membrane"/>
    <property type="evidence" value="ECO:0007669"/>
    <property type="project" value="UniProtKB-SubCell"/>
</dbReference>
<comment type="caution">
    <text evidence="12">The sequence shown here is derived from an EMBL/GenBank/DDBJ whole genome shotgun (WGS) entry which is preliminary data.</text>
</comment>
<dbReference type="InterPro" id="IPR036259">
    <property type="entry name" value="MFS_trans_sf"/>
</dbReference>
<dbReference type="PANTHER" id="PTHR23502:SF149">
    <property type="entry name" value="TRANSPORTER, PUTATIVE-RELATED"/>
    <property type="match status" value="1"/>
</dbReference>
<reference evidence="12 13" key="1">
    <citation type="journal article" date="2015" name="Mol. Plant Microbe Interact.">
        <title>Genome, transcriptome, and functional analyses of Penicillium expansum provide new insights into secondary metabolism and pathogenicity.</title>
        <authorList>
            <person name="Ballester A.R."/>
            <person name="Marcet-Houben M."/>
            <person name="Levin E."/>
            <person name="Sela N."/>
            <person name="Selma-Lazaro C."/>
            <person name="Carmona L."/>
            <person name="Wisniewski M."/>
            <person name="Droby S."/>
            <person name="Gonzalez-Candelas L."/>
            <person name="Gabaldon T."/>
        </authorList>
    </citation>
    <scope>NUCLEOTIDE SEQUENCE [LARGE SCALE GENOMIC DNA]</scope>
    <source>
        <strain evidence="12 13">MD-8</strain>
    </source>
</reference>
<dbReference type="SUPFAM" id="SSF103473">
    <property type="entry name" value="MFS general substrate transporter"/>
    <property type="match status" value="1"/>
</dbReference>
<evidence type="ECO:0000256" key="2">
    <source>
        <dbReference type="ARBA" id="ARBA00004450"/>
    </source>
</evidence>
<evidence type="ECO:0000256" key="3">
    <source>
        <dbReference type="ARBA" id="ARBA00006617"/>
    </source>
</evidence>
<keyword evidence="9 10" id="KW-0472">Membrane</keyword>
<dbReference type="FunFam" id="1.20.1250.20:FF:000811">
    <property type="entry name" value="MFS transporter, putative"/>
    <property type="match status" value="1"/>
</dbReference>
<keyword evidence="6" id="KW-0809">Transit peptide</keyword>
<dbReference type="Gene3D" id="1.20.1250.20">
    <property type="entry name" value="MFS general substrate transporter like domains"/>
    <property type="match status" value="1"/>
</dbReference>
<evidence type="ECO:0000256" key="10">
    <source>
        <dbReference type="SAM" id="Phobius"/>
    </source>
</evidence>
<evidence type="ECO:0000256" key="4">
    <source>
        <dbReference type="ARBA" id="ARBA00022692"/>
    </source>
</evidence>
<dbReference type="RefSeq" id="XP_016600240.1">
    <property type="nucleotide sequence ID" value="XM_016746524.1"/>
</dbReference>
<evidence type="ECO:0000256" key="8">
    <source>
        <dbReference type="ARBA" id="ARBA00023128"/>
    </source>
</evidence>
<sequence>MEMNHDERALHQIEEELGTTIYPGTEIMADVGTHHFVKSSAESSRVLVPQPSQDPHDPLNWSPFWKMSVMAITTATSFSQGLGPLALAPMFPQLMESFNSDLAGVVQFIGICILVLGFSNFFWIPLQTCYGRRPVLIFSTLICLISNIWRAVATSYGSYIGACVLNGFGAGPAETSQPEITADIIFLHERGAYNTLYFTAYFGSMIVGPILAGSMAEHIGWRSFFWLNVGLLGLVLILQIVLLPETKWHRAHPNEAQVAPKTDQKTNELDPERLVEVLQHENIEVEVASDQDPYLHRGAPSKQQFKLWQVDGVTFKSVLNSFWIPWKMLTFPIVMFSAFVVSWTSSCFLTLNLTQSQAFAQPPYNFDSQTIGFFNFAILIGAFIGLATNGPFSDWISMRATRKNNGVREPEMRLPAMAIYVVIMIIGNFVVAFGYEYKWDWRIIVIIGYTAAGIQVAVLPAIASTYAVDSYKPVAGSIFVSITVNKNLWGYGFSNFITKWVDGSGFIKPIMMNMCLCTMYTNMVNVALIGGTGMVGSHILTSLISNPAVTRVDTISRRTPPAASGKPPAKLTNFVSSDTATWASQLSSLSPTPSIFFSAFATTKAAAGGFDNQYKIEHGLNVELAKAAHEAGTKVYVLISAAGANKDSNIAYTRMKGEIEEDIKKLGFERMVILRPGLIAGTREESRPLEAGIRFIANWAGKLHSGLKDGWAQEADAIGKAAVNAGLKALEGDVPEGSEKVWILAGSDIIKYSKESSS</sequence>
<dbReference type="PhylomeDB" id="A0A0A2JTZ7"/>
<feature type="transmembrane region" description="Helical" evidence="10">
    <location>
        <begin position="102"/>
        <end position="123"/>
    </location>
</feature>
<feature type="transmembrane region" description="Helical" evidence="10">
    <location>
        <begin position="67"/>
        <end position="90"/>
    </location>
</feature>
<keyword evidence="7 10" id="KW-1133">Transmembrane helix</keyword>
<dbReference type="InterPro" id="IPR011701">
    <property type="entry name" value="MFS"/>
</dbReference>
<evidence type="ECO:0000256" key="6">
    <source>
        <dbReference type="ARBA" id="ARBA00022946"/>
    </source>
</evidence>
<dbReference type="Pfam" id="PF01370">
    <property type="entry name" value="Epimerase"/>
    <property type="match status" value="1"/>
</dbReference>
<feature type="transmembrane region" description="Helical" evidence="10">
    <location>
        <begin position="135"/>
        <end position="152"/>
    </location>
</feature>
<feature type="transmembrane region" description="Helical" evidence="10">
    <location>
        <begin position="224"/>
        <end position="243"/>
    </location>
</feature>
<dbReference type="SUPFAM" id="SSF51735">
    <property type="entry name" value="NAD(P)-binding Rossmann-fold domains"/>
    <property type="match status" value="1"/>
</dbReference>
<evidence type="ECO:0000259" key="11">
    <source>
        <dbReference type="PROSITE" id="PS50850"/>
    </source>
</evidence>
<dbReference type="GeneID" id="27681944"/>
<evidence type="ECO:0000313" key="13">
    <source>
        <dbReference type="Proteomes" id="UP000030143"/>
    </source>
</evidence>
<accession>A0A0A2JTZ7</accession>
<evidence type="ECO:0000256" key="1">
    <source>
        <dbReference type="ARBA" id="ARBA00004141"/>
    </source>
</evidence>
<dbReference type="Gene3D" id="3.40.50.720">
    <property type="entry name" value="NAD(P)-binding Rossmann-like Domain"/>
    <property type="match status" value="1"/>
</dbReference>
<dbReference type="EMBL" id="JQFZ01000110">
    <property type="protein sequence ID" value="KGO58899.1"/>
    <property type="molecule type" value="Genomic_DNA"/>
</dbReference>
<feature type="transmembrane region" description="Helical" evidence="10">
    <location>
        <begin position="195"/>
        <end position="212"/>
    </location>
</feature>
<keyword evidence="13" id="KW-1185">Reference proteome</keyword>
<dbReference type="GO" id="GO:0005886">
    <property type="term" value="C:plasma membrane"/>
    <property type="evidence" value="ECO:0007669"/>
    <property type="project" value="TreeGrafter"/>
</dbReference>
<proteinExistence type="inferred from homology"/>
<dbReference type="PANTHER" id="PTHR23502">
    <property type="entry name" value="MAJOR FACILITATOR SUPERFAMILY"/>
    <property type="match status" value="1"/>
</dbReference>
<evidence type="ECO:0000256" key="7">
    <source>
        <dbReference type="ARBA" id="ARBA00022989"/>
    </source>
</evidence>
<keyword evidence="8" id="KW-0496">Mitochondrion</keyword>
<evidence type="ECO:0000313" key="12">
    <source>
        <dbReference type="EMBL" id="KGO58899.1"/>
    </source>
</evidence>
<feature type="domain" description="Major facilitator superfamily (MFS) profile" evidence="11">
    <location>
        <begin position="69"/>
        <end position="548"/>
    </location>
</feature>
<dbReference type="Proteomes" id="UP000030143">
    <property type="component" value="Unassembled WGS sequence"/>
</dbReference>
<protein>
    <submittedName>
        <fullName evidence="12">Major facilitator superfamily domain, general substrate transporter</fullName>
    </submittedName>
</protein>
<dbReference type="Pfam" id="PF07690">
    <property type="entry name" value="MFS_1"/>
    <property type="match status" value="1"/>
</dbReference>
<comment type="similarity">
    <text evidence="3">Belongs to the FMP52 family.</text>
</comment>
<dbReference type="STRING" id="27334.A0A0A2JTZ7"/>
<dbReference type="OrthoDB" id="5215911at2759"/>
<feature type="transmembrane region" description="Helical" evidence="10">
    <location>
        <begin position="371"/>
        <end position="393"/>
    </location>
</feature>
<comment type="subcellular location">
    <subcellularLocation>
        <location evidence="1">Membrane</location>
        <topology evidence="1">Multi-pass membrane protein</topology>
    </subcellularLocation>
    <subcellularLocation>
        <location evidence="2">Mitochondrion outer membrane</location>
        <topology evidence="2">Peripheral membrane protein</topology>
    </subcellularLocation>
</comment>
<dbReference type="AlphaFoldDB" id="A0A0A2JTZ7"/>
<dbReference type="FunFam" id="3.40.50.720:FF:000366">
    <property type="entry name" value="Protein FMP52, mitochondrial"/>
    <property type="match status" value="1"/>
</dbReference>
<dbReference type="PROSITE" id="PS50850">
    <property type="entry name" value="MFS"/>
    <property type="match status" value="1"/>
</dbReference>
<dbReference type="VEuPathDB" id="FungiDB:PEXP_083970"/>
<dbReference type="InterPro" id="IPR036291">
    <property type="entry name" value="NAD(P)-bd_dom_sf"/>
</dbReference>
<dbReference type="GO" id="GO:0022857">
    <property type="term" value="F:transmembrane transporter activity"/>
    <property type="evidence" value="ECO:0007669"/>
    <property type="project" value="InterPro"/>
</dbReference>
<name>A0A0A2JTZ7_PENEN</name>
<evidence type="ECO:0000256" key="5">
    <source>
        <dbReference type="ARBA" id="ARBA00022787"/>
    </source>
</evidence>
<dbReference type="InterPro" id="IPR001509">
    <property type="entry name" value="Epimerase_deHydtase"/>
</dbReference>
<feature type="transmembrane region" description="Helical" evidence="10">
    <location>
        <begin position="329"/>
        <end position="351"/>
    </location>
</feature>
<dbReference type="HOGENOM" id="CLU_008455_13_2_1"/>
<keyword evidence="5" id="KW-1000">Mitochondrion outer membrane</keyword>
<gene>
    <name evidence="12" type="ORF">PEX2_092540</name>
</gene>
<feature type="transmembrane region" description="Helical" evidence="10">
    <location>
        <begin position="414"/>
        <end position="435"/>
    </location>
</feature>
<keyword evidence="4 10" id="KW-0812">Transmembrane</keyword>
<dbReference type="InterPro" id="IPR020846">
    <property type="entry name" value="MFS_dom"/>
</dbReference>